<dbReference type="OMA" id="WREEPRN"/>
<dbReference type="OrthoDB" id="4255864at2759"/>
<protein>
    <submittedName>
        <fullName evidence="2">Uncharacterized protein</fullName>
    </submittedName>
</protein>
<dbReference type="AlphaFoldDB" id="B6GXG8"/>
<accession>B6GXG8</accession>
<evidence type="ECO:0000313" key="2">
    <source>
        <dbReference type="EMBL" id="CAP81149.1"/>
    </source>
</evidence>
<organism evidence="2 3">
    <name type="scientific">Penicillium rubens (strain ATCC 28089 / DSM 1075 / NRRL 1951 / Wisconsin 54-1255)</name>
    <name type="common">Penicillium chrysogenum</name>
    <dbReference type="NCBI Taxonomy" id="500485"/>
    <lineage>
        <taxon>Eukaryota</taxon>
        <taxon>Fungi</taxon>
        <taxon>Dikarya</taxon>
        <taxon>Ascomycota</taxon>
        <taxon>Pezizomycotina</taxon>
        <taxon>Eurotiomycetes</taxon>
        <taxon>Eurotiomycetidae</taxon>
        <taxon>Eurotiales</taxon>
        <taxon>Aspergillaceae</taxon>
        <taxon>Penicillium</taxon>
        <taxon>Penicillium chrysogenum species complex</taxon>
    </lineage>
</organism>
<keyword evidence="3" id="KW-1185">Reference proteome</keyword>
<evidence type="ECO:0000313" key="3">
    <source>
        <dbReference type="Proteomes" id="UP000000724"/>
    </source>
</evidence>
<name>B6GXG8_PENRW</name>
<sequence length="193" mass="21876">MAPKKSKLPKPKRVNFPTVFSLEEAELPPGSPLWREEPRNGTKPTRWAPTDPLGFSSDPEELGYYEWGQEHGVQERMRICYDLTNCVPVFISQDRCSTLFESNGRYYMWARDGNSVVRILHDDLEEIKQIITDWGEGALSMEYMGDVSGIENGDGFKEEIIDCVMNGLELCTLTSKQFEIHIIPGGRVRGEAG</sequence>
<proteinExistence type="predicted"/>
<feature type="region of interest" description="Disordered" evidence="1">
    <location>
        <begin position="25"/>
        <end position="53"/>
    </location>
</feature>
<evidence type="ECO:0000256" key="1">
    <source>
        <dbReference type="SAM" id="MobiDB-lite"/>
    </source>
</evidence>
<dbReference type="HOGENOM" id="CLU_121552_0_0_1"/>
<dbReference type="Proteomes" id="UP000000724">
    <property type="component" value="Contig Pc00c12"/>
</dbReference>
<gene>
    <name evidence="2" type="ORF">Pc12g15220</name>
    <name evidence="2" type="ORF">PCH_Pc12g15220</name>
</gene>
<reference evidence="2 3" key="1">
    <citation type="journal article" date="2008" name="Nat. Biotechnol.">
        <title>Genome sequencing and analysis of the filamentous fungus Penicillium chrysogenum.</title>
        <authorList>
            <person name="van den Berg M.A."/>
            <person name="Albang R."/>
            <person name="Albermann K."/>
            <person name="Badger J.H."/>
            <person name="Daran J.-M."/>
            <person name="Driessen A.J.M."/>
            <person name="Garcia-Estrada C."/>
            <person name="Fedorova N.D."/>
            <person name="Harris D.M."/>
            <person name="Heijne W.H.M."/>
            <person name="Joardar V.S."/>
            <person name="Kiel J.A.K.W."/>
            <person name="Kovalchuk A."/>
            <person name="Martin J.F."/>
            <person name="Nierman W.C."/>
            <person name="Nijland J.G."/>
            <person name="Pronk J.T."/>
            <person name="Roubos J.A."/>
            <person name="van der Klei I.J."/>
            <person name="van Peij N.N.M.E."/>
            <person name="Veenhuis M."/>
            <person name="von Doehren H."/>
            <person name="Wagner C."/>
            <person name="Wortman J.R."/>
            <person name="Bovenberg R.A.L."/>
        </authorList>
    </citation>
    <scope>NUCLEOTIDE SEQUENCE [LARGE SCALE GENOMIC DNA]</scope>
    <source>
        <strain evidence="3">ATCC 28089 / DSM 1075 / NRRL 1951 / Wisconsin 54-1255</strain>
    </source>
</reference>
<dbReference type="EMBL" id="AM920427">
    <property type="protein sequence ID" value="CAP81149.1"/>
    <property type="molecule type" value="Genomic_DNA"/>
</dbReference>
<dbReference type="VEuPathDB" id="FungiDB:PCH_Pc12g15220"/>